<dbReference type="RefSeq" id="XP_012768153.1">
    <property type="nucleotide sequence ID" value="XM_012912699.1"/>
</dbReference>
<dbReference type="PANTHER" id="PTHR43671:SF98">
    <property type="entry name" value="SERINE_THREONINE-PROTEIN KINASE NEK11"/>
    <property type="match status" value="1"/>
</dbReference>
<feature type="compositionally biased region" description="Low complexity" evidence="9">
    <location>
        <begin position="408"/>
        <end position="420"/>
    </location>
</feature>
<comment type="catalytic activity">
    <reaction evidence="7">
        <text>L-threonyl-[protein] + ATP = O-phospho-L-threonyl-[protein] + ADP + H(+)</text>
        <dbReference type="Rhea" id="RHEA:46608"/>
        <dbReference type="Rhea" id="RHEA-COMP:11060"/>
        <dbReference type="Rhea" id="RHEA-COMP:11605"/>
        <dbReference type="ChEBI" id="CHEBI:15378"/>
        <dbReference type="ChEBI" id="CHEBI:30013"/>
        <dbReference type="ChEBI" id="CHEBI:30616"/>
        <dbReference type="ChEBI" id="CHEBI:61977"/>
        <dbReference type="ChEBI" id="CHEBI:456216"/>
        <dbReference type="EC" id="2.7.11.1"/>
    </reaction>
</comment>
<reference evidence="13" key="1">
    <citation type="submission" date="2014-06" db="EMBL/GenBank/DDBJ databases">
        <authorList>
            <person name="Aslett M."/>
            <person name="De Silva N."/>
        </authorList>
    </citation>
    <scope>NUCLEOTIDE SEQUENCE [LARGE SCALE GENOMIC DNA]</scope>
    <source>
        <strain evidence="13">Bond</strain>
    </source>
</reference>
<dbReference type="SMART" id="SM00220">
    <property type="entry name" value="S_TKc"/>
    <property type="match status" value="1"/>
</dbReference>
<dbReference type="EMBL" id="LK391708">
    <property type="protein sequence ID" value="CDR95967.1"/>
    <property type="molecule type" value="Genomic_DNA"/>
</dbReference>
<keyword evidence="3" id="KW-0808">Transferase</keyword>
<evidence type="ECO:0000259" key="11">
    <source>
        <dbReference type="PROSITE" id="PS50011"/>
    </source>
</evidence>
<keyword evidence="2" id="KW-0723">Serine/threonine-protein kinase</keyword>
<evidence type="ECO:0000256" key="3">
    <source>
        <dbReference type="ARBA" id="ARBA00022679"/>
    </source>
</evidence>
<evidence type="ECO:0000256" key="1">
    <source>
        <dbReference type="ARBA" id="ARBA00012513"/>
    </source>
</evidence>
<evidence type="ECO:0000256" key="6">
    <source>
        <dbReference type="ARBA" id="ARBA00022840"/>
    </source>
</evidence>
<keyword evidence="5 12" id="KW-0418">Kinase</keyword>
<organism evidence="12 13">
    <name type="scientific">Babesia bigemina</name>
    <dbReference type="NCBI Taxonomy" id="5866"/>
    <lineage>
        <taxon>Eukaryota</taxon>
        <taxon>Sar</taxon>
        <taxon>Alveolata</taxon>
        <taxon>Apicomplexa</taxon>
        <taxon>Aconoidasida</taxon>
        <taxon>Piroplasmida</taxon>
        <taxon>Babesiidae</taxon>
        <taxon>Babesia</taxon>
    </lineage>
</organism>
<evidence type="ECO:0000256" key="4">
    <source>
        <dbReference type="ARBA" id="ARBA00022741"/>
    </source>
</evidence>
<sequence length="632" mass="70245">MATHFSSSASILLIQSIYGSWNSNWLLAPVEAALNASRTVTLNDLPNATMPLKESAIDGPIQGALKDNEVMFPMYKLEQCSTYDYIGMDFPRGRPQCNSQDHDHDDDFDLVDGIIASSSTLHGSPYASNIRFRQCKVEATDQGDTVVITDGVIYDVTKMMFYINAQLSSAAVAAIFAYLAITLCGLYRFIELLRDYAHGCTCRICRREFRLVRPIEGGANGKIHLARFVGAKCNFDLEVILKSIPVGDVSSISVTQEECRKLLSLNHRYVMKYYDDFIHREWGWNPLGRATLYCVIVTEFCERGSLADLIEQEYDTFTEEYIVTLFKKIAKALKYIHEQSVIHRDIKSPNIMLKANNVVRLGDFGLSDTFATKRSRRQARRVNILEIAAKTKINANRRAKAPMESHADSSPSSVSLSTPSQNTDSDCKGPSTPKNDKFVTYSNVEDASSTNTSVGRGMHSDGETTYELSDWVSPFSSGELDDCADTAAEDHDVPNPVINATSCRREKTQSTLAFYEEGSSNQKPIGTHCYMAPESIKKCVYGRAGDIWALGCVLLEMCSGVFMWELTYNLGECPENVPILVSQLPPMISRSTRVLISRMLSVDPKLRPSAAQVLKSPAVKGITSNRATQDPR</sequence>
<dbReference type="Proteomes" id="UP000033188">
    <property type="component" value="Chromosome 2"/>
</dbReference>
<feature type="domain" description="Protein kinase" evidence="11">
    <location>
        <begin position="209"/>
        <end position="619"/>
    </location>
</feature>
<dbReference type="OrthoDB" id="248923at2759"/>
<name>A0A061D7K3_BABBI</name>
<dbReference type="GO" id="GO:0005634">
    <property type="term" value="C:nucleus"/>
    <property type="evidence" value="ECO:0007669"/>
    <property type="project" value="TreeGrafter"/>
</dbReference>
<protein>
    <recommendedName>
        <fullName evidence="1">non-specific serine/threonine protein kinase</fullName>
        <ecNumber evidence="1">2.7.11.1</ecNumber>
    </recommendedName>
</protein>
<accession>A0A061D7K3</accession>
<dbReference type="EC" id="2.7.11.1" evidence="1"/>
<dbReference type="GeneID" id="24564508"/>
<dbReference type="InterPro" id="IPR011009">
    <property type="entry name" value="Kinase-like_dom_sf"/>
</dbReference>
<dbReference type="STRING" id="5866.A0A061D7K3"/>
<keyword evidence="10" id="KW-0472">Membrane</keyword>
<dbReference type="VEuPathDB" id="PiroplasmaDB:BBBOND_0211140"/>
<dbReference type="PROSITE" id="PS50011">
    <property type="entry name" value="PROTEIN_KINASE_DOM"/>
    <property type="match status" value="1"/>
</dbReference>
<evidence type="ECO:0000256" key="7">
    <source>
        <dbReference type="ARBA" id="ARBA00047899"/>
    </source>
</evidence>
<dbReference type="AlphaFoldDB" id="A0A061D7K3"/>
<keyword evidence="10" id="KW-1133">Transmembrane helix</keyword>
<keyword evidence="10" id="KW-0812">Transmembrane</keyword>
<dbReference type="KEGG" id="bbig:BBBOND_0211140"/>
<keyword evidence="4" id="KW-0547">Nucleotide-binding</keyword>
<comment type="catalytic activity">
    <reaction evidence="8">
        <text>L-seryl-[protein] + ATP = O-phospho-L-seryl-[protein] + ADP + H(+)</text>
        <dbReference type="Rhea" id="RHEA:17989"/>
        <dbReference type="Rhea" id="RHEA-COMP:9863"/>
        <dbReference type="Rhea" id="RHEA-COMP:11604"/>
        <dbReference type="ChEBI" id="CHEBI:15378"/>
        <dbReference type="ChEBI" id="CHEBI:29999"/>
        <dbReference type="ChEBI" id="CHEBI:30616"/>
        <dbReference type="ChEBI" id="CHEBI:83421"/>
        <dbReference type="ChEBI" id="CHEBI:456216"/>
        <dbReference type="EC" id="2.7.11.1"/>
    </reaction>
</comment>
<evidence type="ECO:0000256" key="2">
    <source>
        <dbReference type="ARBA" id="ARBA00022527"/>
    </source>
</evidence>
<dbReference type="GO" id="GO:0004674">
    <property type="term" value="F:protein serine/threonine kinase activity"/>
    <property type="evidence" value="ECO:0007669"/>
    <property type="project" value="UniProtKB-KW"/>
</dbReference>
<dbReference type="InterPro" id="IPR050660">
    <property type="entry name" value="NEK_Ser/Thr_kinase"/>
</dbReference>
<evidence type="ECO:0000313" key="13">
    <source>
        <dbReference type="Proteomes" id="UP000033188"/>
    </source>
</evidence>
<keyword evidence="13" id="KW-1185">Reference proteome</keyword>
<feature type="transmembrane region" description="Helical" evidence="10">
    <location>
        <begin position="167"/>
        <end position="190"/>
    </location>
</feature>
<dbReference type="Pfam" id="PF00069">
    <property type="entry name" value="Pkinase"/>
    <property type="match status" value="2"/>
</dbReference>
<dbReference type="GO" id="GO:0005524">
    <property type="term" value="F:ATP binding"/>
    <property type="evidence" value="ECO:0007669"/>
    <property type="project" value="UniProtKB-KW"/>
</dbReference>
<dbReference type="PROSITE" id="PS00108">
    <property type="entry name" value="PROTEIN_KINASE_ST"/>
    <property type="match status" value="1"/>
</dbReference>
<dbReference type="PANTHER" id="PTHR43671">
    <property type="entry name" value="SERINE/THREONINE-PROTEIN KINASE NEK"/>
    <property type="match status" value="1"/>
</dbReference>
<dbReference type="SUPFAM" id="SSF56112">
    <property type="entry name" value="Protein kinase-like (PK-like)"/>
    <property type="match status" value="1"/>
</dbReference>
<evidence type="ECO:0000256" key="8">
    <source>
        <dbReference type="ARBA" id="ARBA00048679"/>
    </source>
</evidence>
<dbReference type="InterPro" id="IPR000719">
    <property type="entry name" value="Prot_kinase_dom"/>
</dbReference>
<proteinExistence type="predicted"/>
<gene>
    <name evidence="12" type="ORF">BBBOND_0211140</name>
</gene>
<feature type="region of interest" description="Disordered" evidence="9">
    <location>
        <begin position="395"/>
        <end position="438"/>
    </location>
</feature>
<dbReference type="Gene3D" id="1.10.510.10">
    <property type="entry name" value="Transferase(Phosphotransferase) domain 1"/>
    <property type="match status" value="2"/>
</dbReference>
<evidence type="ECO:0000313" key="12">
    <source>
        <dbReference type="EMBL" id="CDR95967.1"/>
    </source>
</evidence>
<evidence type="ECO:0000256" key="5">
    <source>
        <dbReference type="ARBA" id="ARBA00022777"/>
    </source>
</evidence>
<dbReference type="InterPro" id="IPR008271">
    <property type="entry name" value="Ser/Thr_kinase_AS"/>
</dbReference>
<evidence type="ECO:0000256" key="10">
    <source>
        <dbReference type="SAM" id="Phobius"/>
    </source>
</evidence>
<keyword evidence="6" id="KW-0067">ATP-binding</keyword>
<evidence type="ECO:0000256" key="9">
    <source>
        <dbReference type="SAM" id="MobiDB-lite"/>
    </source>
</evidence>